<evidence type="ECO:0000259" key="13">
    <source>
        <dbReference type="PROSITE" id="PS50885"/>
    </source>
</evidence>
<dbReference type="GO" id="GO:0005524">
    <property type="term" value="F:ATP binding"/>
    <property type="evidence" value="ECO:0007669"/>
    <property type="project" value="UniProtKB-KW"/>
</dbReference>
<dbReference type="InterPro" id="IPR004358">
    <property type="entry name" value="Sig_transdc_His_kin-like_C"/>
</dbReference>
<dbReference type="InterPro" id="IPR001789">
    <property type="entry name" value="Sig_transdc_resp-reg_receiver"/>
</dbReference>
<evidence type="ECO:0000259" key="11">
    <source>
        <dbReference type="PROSITE" id="PS50110"/>
    </source>
</evidence>
<dbReference type="PROSITE" id="PS50885">
    <property type="entry name" value="HAMP"/>
    <property type="match status" value="1"/>
</dbReference>
<evidence type="ECO:0000256" key="7">
    <source>
        <dbReference type="ARBA" id="ARBA00022840"/>
    </source>
</evidence>
<reference evidence="14" key="1">
    <citation type="submission" date="2016-10" db="EMBL/GenBank/DDBJ databases">
        <title>Sequence of Gallionella enrichment culture.</title>
        <authorList>
            <person name="Poehlein A."/>
            <person name="Muehling M."/>
            <person name="Daniel R."/>
        </authorList>
    </citation>
    <scope>NUCLEOTIDE SEQUENCE</scope>
</reference>
<evidence type="ECO:0000256" key="9">
    <source>
        <dbReference type="SAM" id="Phobius"/>
    </source>
</evidence>
<keyword evidence="4 14" id="KW-0808">Transferase</keyword>
<dbReference type="CDD" id="cd17546">
    <property type="entry name" value="REC_hyHK_CKI1_RcsC-like"/>
    <property type="match status" value="1"/>
</dbReference>
<dbReference type="Gene3D" id="3.30.565.10">
    <property type="entry name" value="Histidine kinase-like ATPase, C-terminal domain"/>
    <property type="match status" value="1"/>
</dbReference>
<dbReference type="InterPro" id="IPR003594">
    <property type="entry name" value="HATPase_dom"/>
</dbReference>
<dbReference type="EC" id="2.7.13.3" evidence="2"/>
<dbReference type="InterPro" id="IPR005467">
    <property type="entry name" value="His_kinase_dom"/>
</dbReference>
<keyword evidence="6" id="KW-0418">Kinase</keyword>
<dbReference type="Pfam" id="PF00072">
    <property type="entry name" value="Response_reg"/>
    <property type="match status" value="1"/>
</dbReference>
<dbReference type="PRINTS" id="PR00344">
    <property type="entry name" value="BCTRLSENSOR"/>
</dbReference>
<dbReference type="Gene3D" id="1.10.287.130">
    <property type="match status" value="1"/>
</dbReference>
<keyword evidence="3" id="KW-0597">Phosphoprotein</keyword>
<feature type="domain" description="PAS" evidence="12">
    <location>
        <begin position="262"/>
        <end position="303"/>
    </location>
</feature>
<protein>
    <recommendedName>
        <fullName evidence="2">histidine kinase</fullName>
        <ecNumber evidence="2">2.7.13.3</ecNumber>
    </recommendedName>
</protein>
<evidence type="ECO:0000256" key="6">
    <source>
        <dbReference type="ARBA" id="ARBA00022777"/>
    </source>
</evidence>
<feature type="transmembrane region" description="Helical" evidence="9">
    <location>
        <begin position="186"/>
        <end position="204"/>
    </location>
</feature>
<feature type="domain" description="HAMP" evidence="13">
    <location>
        <begin position="205"/>
        <end position="257"/>
    </location>
</feature>
<dbReference type="PROSITE" id="PS50110">
    <property type="entry name" value="RESPONSE_REGULATORY"/>
    <property type="match status" value="1"/>
</dbReference>
<dbReference type="CDD" id="cd00130">
    <property type="entry name" value="PAS"/>
    <property type="match status" value="1"/>
</dbReference>
<sequence length="801" mass="85633">MATAIGVFRGLARRLALRQFRVQLIVGVLALGLLNFVLIGLYVGDDFVKLQHRDTERRFNAVAGNLSIGATPLIIVKDYGSLENMLLSAARFPGVRSLALTDAKGRVLSRVDRVRGAEPSVSYAYSTLAPPRAGRARIVWDRAAAGRSGGVEIWAPIEQGRLGWLYLSASAHEIHTEVGVLARNGFAFLLLLFVSSAALLVWWLRPSLAALARATAFARTLGAAQAARLPVYRGNQELEILGDTLNGTARKLRAQEAALRSSQVRVAAILENLADGVMMLDAEGEIALVNPAFCALFGVDAADAARGGLARYLPALAIERDGVESALAPYCNGSRAGGEVVGLGGGGERIALAFAVSRFEIDGLTWFVGSFHDLRERNRLIAELQRNRDEAISANRAKSDFLAAMSHEIRTPMNGVIGMLELLQHSGLDTQQARMAEVSRASAMALLGIINDILDHAKIEAGKVELVDDPFDFARCMADLALLFEPLARKREVAFSVDVDAALPAVLRGDELRLRQIITNLVSNAIKFSSGLERPGVVALHAEVYDAGGRDGLRLRVCDNGVGIAEVAVERLFRPFEQADRYTTQRYGGTGLGLSICHSLVRMMGGRIDVTSRVGEGSTFTVLLPLRDGGADRVGRIAGPAAGGGTAVAAAPACAAAGAVSEPLVALVAEDNETNRQVIRLQLERLGWQAEVVADGVQALRCWQAGGYRLVLSDLQMPEMDGFDLARAIRAAEAERGLARTPLLALTAAALPGELARALDAGIDECLTKPVPLDALRAALKRWDAVGAQARRCATDRNSMM</sequence>
<dbReference type="CDD" id="cd16922">
    <property type="entry name" value="HATPase_EvgS-ArcB-TorS-like"/>
    <property type="match status" value="1"/>
</dbReference>
<dbReference type="InterPro" id="IPR036890">
    <property type="entry name" value="HATPase_C_sf"/>
</dbReference>
<dbReference type="AlphaFoldDB" id="A0A1J5QG83"/>
<dbReference type="FunFam" id="3.30.565.10:FF:000010">
    <property type="entry name" value="Sensor histidine kinase RcsC"/>
    <property type="match status" value="1"/>
</dbReference>
<dbReference type="Gene3D" id="3.40.50.2300">
    <property type="match status" value="1"/>
</dbReference>
<comment type="caution">
    <text evidence="14">The sequence shown here is derived from an EMBL/GenBank/DDBJ whole genome shotgun (WGS) entry which is preliminary data.</text>
</comment>
<gene>
    <name evidence="14" type="primary">arcB_12</name>
    <name evidence="14" type="ORF">GALL_356680</name>
</gene>
<dbReference type="Pfam" id="PF02518">
    <property type="entry name" value="HATPase_c"/>
    <property type="match status" value="1"/>
</dbReference>
<evidence type="ECO:0000259" key="12">
    <source>
        <dbReference type="PROSITE" id="PS50112"/>
    </source>
</evidence>
<evidence type="ECO:0000256" key="4">
    <source>
        <dbReference type="ARBA" id="ARBA00022679"/>
    </source>
</evidence>
<keyword evidence="9" id="KW-1133">Transmembrane helix</keyword>
<keyword evidence="7" id="KW-0067">ATP-binding</keyword>
<dbReference type="GO" id="GO:0000155">
    <property type="term" value="F:phosphorelay sensor kinase activity"/>
    <property type="evidence" value="ECO:0007669"/>
    <property type="project" value="InterPro"/>
</dbReference>
<dbReference type="InterPro" id="IPR011006">
    <property type="entry name" value="CheY-like_superfamily"/>
</dbReference>
<dbReference type="PANTHER" id="PTHR43047:SF78">
    <property type="entry name" value="SENSORY_REGULATORY PROTEIN RPFC"/>
    <property type="match status" value="1"/>
</dbReference>
<evidence type="ECO:0000259" key="10">
    <source>
        <dbReference type="PROSITE" id="PS50109"/>
    </source>
</evidence>
<feature type="transmembrane region" description="Helical" evidence="9">
    <location>
        <begin position="20"/>
        <end position="43"/>
    </location>
</feature>
<keyword evidence="9" id="KW-0812">Transmembrane</keyword>
<dbReference type="Pfam" id="PF13188">
    <property type="entry name" value="PAS_8"/>
    <property type="match status" value="1"/>
</dbReference>
<evidence type="ECO:0000256" key="2">
    <source>
        <dbReference type="ARBA" id="ARBA00012438"/>
    </source>
</evidence>
<dbReference type="PROSITE" id="PS50112">
    <property type="entry name" value="PAS"/>
    <property type="match status" value="1"/>
</dbReference>
<dbReference type="InterPro" id="IPR003660">
    <property type="entry name" value="HAMP_dom"/>
</dbReference>
<dbReference type="SUPFAM" id="SSF47384">
    <property type="entry name" value="Homodimeric domain of signal transducing histidine kinase"/>
    <property type="match status" value="1"/>
</dbReference>
<dbReference type="Gene3D" id="3.30.450.20">
    <property type="entry name" value="PAS domain"/>
    <property type="match status" value="1"/>
</dbReference>
<evidence type="ECO:0000256" key="1">
    <source>
        <dbReference type="ARBA" id="ARBA00000085"/>
    </source>
</evidence>
<evidence type="ECO:0000256" key="3">
    <source>
        <dbReference type="ARBA" id="ARBA00022553"/>
    </source>
</evidence>
<keyword evidence="9" id="KW-0472">Membrane</keyword>
<keyword evidence="5" id="KW-0547">Nucleotide-binding</keyword>
<feature type="domain" description="Response regulatory" evidence="11">
    <location>
        <begin position="665"/>
        <end position="784"/>
    </location>
</feature>
<dbReference type="FunFam" id="1.10.287.130:FF:000002">
    <property type="entry name" value="Two-component osmosensing histidine kinase"/>
    <property type="match status" value="1"/>
</dbReference>
<accession>A0A1J5QG83</accession>
<dbReference type="EMBL" id="MLJW01000792">
    <property type="protein sequence ID" value="OIQ82550.1"/>
    <property type="molecule type" value="Genomic_DNA"/>
</dbReference>
<dbReference type="SMART" id="SM00448">
    <property type="entry name" value="REC"/>
    <property type="match status" value="1"/>
</dbReference>
<name>A0A1J5QG83_9ZZZZ</name>
<dbReference type="InterPro" id="IPR003661">
    <property type="entry name" value="HisK_dim/P_dom"/>
</dbReference>
<keyword evidence="8" id="KW-0902">Two-component regulatory system</keyword>
<dbReference type="SUPFAM" id="SSF52172">
    <property type="entry name" value="CheY-like"/>
    <property type="match status" value="1"/>
</dbReference>
<dbReference type="CDD" id="cd00082">
    <property type="entry name" value="HisKA"/>
    <property type="match status" value="1"/>
</dbReference>
<dbReference type="GO" id="GO:0016020">
    <property type="term" value="C:membrane"/>
    <property type="evidence" value="ECO:0007669"/>
    <property type="project" value="InterPro"/>
</dbReference>
<dbReference type="SUPFAM" id="SSF55785">
    <property type="entry name" value="PYP-like sensor domain (PAS domain)"/>
    <property type="match status" value="1"/>
</dbReference>
<comment type="catalytic activity">
    <reaction evidence="1">
        <text>ATP + protein L-histidine = ADP + protein N-phospho-L-histidine.</text>
        <dbReference type="EC" id="2.7.13.3"/>
    </reaction>
</comment>
<dbReference type="InterPro" id="IPR036097">
    <property type="entry name" value="HisK_dim/P_sf"/>
</dbReference>
<dbReference type="SUPFAM" id="SSF55874">
    <property type="entry name" value="ATPase domain of HSP90 chaperone/DNA topoisomerase II/histidine kinase"/>
    <property type="match status" value="1"/>
</dbReference>
<dbReference type="SMART" id="SM00387">
    <property type="entry name" value="HATPase_c"/>
    <property type="match status" value="1"/>
</dbReference>
<dbReference type="InterPro" id="IPR000014">
    <property type="entry name" value="PAS"/>
</dbReference>
<dbReference type="SMART" id="SM00091">
    <property type="entry name" value="PAS"/>
    <property type="match status" value="1"/>
</dbReference>
<dbReference type="SMART" id="SM00388">
    <property type="entry name" value="HisKA"/>
    <property type="match status" value="1"/>
</dbReference>
<dbReference type="PANTHER" id="PTHR43047">
    <property type="entry name" value="TWO-COMPONENT HISTIDINE PROTEIN KINASE"/>
    <property type="match status" value="1"/>
</dbReference>
<dbReference type="InterPro" id="IPR035965">
    <property type="entry name" value="PAS-like_dom_sf"/>
</dbReference>
<dbReference type="NCBIfam" id="TIGR00229">
    <property type="entry name" value="sensory_box"/>
    <property type="match status" value="1"/>
</dbReference>
<evidence type="ECO:0000313" key="14">
    <source>
        <dbReference type="EMBL" id="OIQ82550.1"/>
    </source>
</evidence>
<evidence type="ECO:0000256" key="8">
    <source>
        <dbReference type="ARBA" id="ARBA00023012"/>
    </source>
</evidence>
<evidence type="ECO:0000256" key="5">
    <source>
        <dbReference type="ARBA" id="ARBA00022741"/>
    </source>
</evidence>
<proteinExistence type="predicted"/>
<feature type="domain" description="Histidine kinase" evidence="10">
    <location>
        <begin position="404"/>
        <end position="628"/>
    </location>
</feature>
<dbReference type="PROSITE" id="PS50109">
    <property type="entry name" value="HIS_KIN"/>
    <property type="match status" value="1"/>
</dbReference>
<organism evidence="14">
    <name type="scientific">mine drainage metagenome</name>
    <dbReference type="NCBI Taxonomy" id="410659"/>
    <lineage>
        <taxon>unclassified sequences</taxon>
        <taxon>metagenomes</taxon>
        <taxon>ecological metagenomes</taxon>
    </lineage>
</organism>
<dbReference type="Pfam" id="PF00512">
    <property type="entry name" value="HisKA"/>
    <property type="match status" value="1"/>
</dbReference>